<dbReference type="PANTHER" id="PTHR22878">
    <property type="entry name" value="DYNEIN HEAVY CHAIN 6, AXONEMAL-LIKE-RELATED"/>
    <property type="match status" value="1"/>
</dbReference>
<protein>
    <submittedName>
        <fullName evidence="1">Uncharacterized protein</fullName>
    </submittedName>
</protein>
<evidence type="ECO:0000313" key="1">
    <source>
        <dbReference type="Ensembl" id="ENSPMGP00000007640.1"/>
    </source>
</evidence>
<dbReference type="GO" id="GO:0007018">
    <property type="term" value="P:microtubule-based movement"/>
    <property type="evidence" value="ECO:0007669"/>
    <property type="project" value="InterPro"/>
</dbReference>
<reference evidence="1" key="2">
    <citation type="submission" date="2025-09" db="UniProtKB">
        <authorList>
            <consortium name="Ensembl"/>
        </authorList>
    </citation>
    <scope>IDENTIFICATION</scope>
</reference>
<dbReference type="GO" id="GO:0051959">
    <property type="term" value="F:dynein light intermediate chain binding"/>
    <property type="evidence" value="ECO:0007669"/>
    <property type="project" value="InterPro"/>
</dbReference>
<reference evidence="1" key="1">
    <citation type="submission" date="2025-08" db="UniProtKB">
        <authorList>
            <consortium name="Ensembl"/>
        </authorList>
    </citation>
    <scope>IDENTIFICATION</scope>
</reference>
<dbReference type="AlphaFoldDB" id="A0A3B3ZSX8"/>
<evidence type="ECO:0000313" key="2">
    <source>
        <dbReference type="Proteomes" id="UP000261520"/>
    </source>
</evidence>
<sequence>MKDESTYNLSENRGFPVLPPLPRTCDEDPSDLYQVMHNHYPPILQFSSRILLVPYKELRHHRTPSQCIGNNYSPRAQDLNIAKLKQKKCRLRPTRTSILLFLFIHKTSVLPYFARFHGSVTPLPPLSKKAPRSRSISPKEQRDIMIHQEKKNNNLDPTDKDLKVPNIVNVQVLYCSISINLDYILMEPSEHQRLSIGCIPQPFPQRVVRAPVPWARSYSLAKEWHQQHLFTVSQLMFQLQDVWISSFSSLRFVHLEDLFSANLPLLPSEFEELIQKQCQRTREDLLKWLPQCVSLCRAFEELWLPLVMSKEEQASSLFSVELFNCVATLMSLQLRSLVISSLEGLLYFFNIHKEGNDFGTSFSELQYTQAQVLVLKLRVHQAHISFEPSFEQCWLYIYRAFMEIIKSAKDIPRVECLLFPYLEELHLGTVHQDEMLVTDIIHKARKVFDKNTVGPLKYLNVYTKYGNLLDGTAKQEVAEFLKEKHSLQGFSKKIENIRLIWREIALMRVTVPLSMFCLYASTLNEDLCHRTNQLKHLIVTFEEDENRDLNNK</sequence>
<accession>A0A3B3ZSX8</accession>
<organism evidence="1 2">
    <name type="scientific">Periophthalmus magnuspinnatus</name>
    <dbReference type="NCBI Taxonomy" id="409849"/>
    <lineage>
        <taxon>Eukaryota</taxon>
        <taxon>Metazoa</taxon>
        <taxon>Chordata</taxon>
        <taxon>Craniata</taxon>
        <taxon>Vertebrata</taxon>
        <taxon>Euteleostomi</taxon>
        <taxon>Actinopterygii</taxon>
        <taxon>Neopterygii</taxon>
        <taxon>Teleostei</taxon>
        <taxon>Neoteleostei</taxon>
        <taxon>Acanthomorphata</taxon>
        <taxon>Gobiaria</taxon>
        <taxon>Gobiiformes</taxon>
        <taxon>Gobioidei</taxon>
        <taxon>Gobiidae</taxon>
        <taxon>Oxudercinae</taxon>
        <taxon>Periophthalmus</taxon>
    </lineage>
</organism>
<dbReference type="Proteomes" id="UP000261520">
    <property type="component" value="Unplaced"/>
</dbReference>
<name>A0A3B3ZSX8_9GOBI</name>
<dbReference type="PANTHER" id="PTHR22878:SF71">
    <property type="entry name" value="DYNEIN, AXONEMAL, HEAVY CHAIN 3"/>
    <property type="match status" value="1"/>
</dbReference>
<dbReference type="GO" id="GO:0030286">
    <property type="term" value="C:dynein complex"/>
    <property type="evidence" value="ECO:0007669"/>
    <property type="project" value="InterPro"/>
</dbReference>
<dbReference type="STRING" id="409849.ENSPMGP00000007640"/>
<keyword evidence="2" id="KW-1185">Reference proteome</keyword>
<dbReference type="InterPro" id="IPR026983">
    <property type="entry name" value="DHC"/>
</dbReference>
<dbReference type="Ensembl" id="ENSPMGT00000008127.1">
    <property type="protein sequence ID" value="ENSPMGP00000007640.1"/>
    <property type="gene ID" value="ENSPMGG00000006338.1"/>
</dbReference>
<proteinExistence type="predicted"/>
<dbReference type="GO" id="GO:0045505">
    <property type="term" value="F:dynein intermediate chain binding"/>
    <property type="evidence" value="ECO:0007669"/>
    <property type="project" value="InterPro"/>
</dbReference>